<evidence type="ECO:0000313" key="10">
    <source>
        <dbReference type="EMBL" id="QDU98676.1"/>
    </source>
</evidence>
<dbReference type="KEGG" id="lcre:Pla8534_65490"/>
<evidence type="ECO:0000256" key="2">
    <source>
        <dbReference type="ARBA" id="ARBA00022448"/>
    </source>
</evidence>
<keyword evidence="11" id="KW-1185">Reference proteome</keyword>
<accession>A0A518E3K2</accession>
<feature type="region of interest" description="Disordered" evidence="8">
    <location>
        <begin position="41"/>
        <end position="60"/>
    </location>
</feature>
<protein>
    <submittedName>
        <fullName evidence="10">Twin arginine translocase protein A</fullName>
    </submittedName>
</protein>
<keyword evidence="5 9" id="KW-1133">Transmembrane helix</keyword>
<dbReference type="Pfam" id="PF02416">
    <property type="entry name" value="TatA_B_E"/>
    <property type="match status" value="1"/>
</dbReference>
<dbReference type="AlphaFoldDB" id="A0A518E3K2"/>
<organism evidence="10 11">
    <name type="scientific">Lignipirellula cremea</name>
    <dbReference type="NCBI Taxonomy" id="2528010"/>
    <lineage>
        <taxon>Bacteria</taxon>
        <taxon>Pseudomonadati</taxon>
        <taxon>Planctomycetota</taxon>
        <taxon>Planctomycetia</taxon>
        <taxon>Pirellulales</taxon>
        <taxon>Pirellulaceae</taxon>
        <taxon>Lignipirellula</taxon>
    </lineage>
</organism>
<proteinExistence type="predicted"/>
<evidence type="ECO:0000256" key="4">
    <source>
        <dbReference type="ARBA" id="ARBA00022927"/>
    </source>
</evidence>
<gene>
    <name evidence="10" type="ORF">Pla8534_65490</name>
</gene>
<dbReference type="GO" id="GO:0015031">
    <property type="term" value="P:protein transport"/>
    <property type="evidence" value="ECO:0007669"/>
    <property type="project" value="UniProtKB-KW"/>
</dbReference>
<evidence type="ECO:0000256" key="9">
    <source>
        <dbReference type="SAM" id="Phobius"/>
    </source>
</evidence>
<dbReference type="Proteomes" id="UP000317648">
    <property type="component" value="Chromosome"/>
</dbReference>
<dbReference type="EMBL" id="CP036433">
    <property type="protein sequence ID" value="QDU98676.1"/>
    <property type="molecule type" value="Genomic_DNA"/>
</dbReference>
<dbReference type="GO" id="GO:0016020">
    <property type="term" value="C:membrane"/>
    <property type="evidence" value="ECO:0007669"/>
    <property type="project" value="UniProtKB-ARBA"/>
</dbReference>
<dbReference type="PANTHER" id="PTHR42982">
    <property type="entry name" value="SEC-INDEPENDENT PROTEIN TRANSLOCASE PROTEIN TATA"/>
    <property type="match status" value="1"/>
</dbReference>
<dbReference type="InterPro" id="IPR003369">
    <property type="entry name" value="TatA/B/E"/>
</dbReference>
<evidence type="ECO:0000256" key="5">
    <source>
        <dbReference type="ARBA" id="ARBA00022989"/>
    </source>
</evidence>
<sequence length="60" mass="6507">MFGLPGHLELLIIAGIILLLFGHRLPGVMRSLGTGIKEFKTGLHTDPDHADNDSAKENVE</sequence>
<evidence type="ECO:0000256" key="6">
    <source>
        <dbReference type="ARBA" id="ARBA00023010"/>
    </source>
</evidence>
<dbReference type="Gene3D" id="1.20.5.3310">
    <property type="match status" value="1"/>
</dbReference>
<keyword evidence="3 9" id="KW-0812">Transmembrane</keyword>
<keyword evidence="7 9" id="KW-0472">Membrane</keyword>
<evidence type="ECO:0000256" key="7">
    <source>
        <dbReference type="ARBA" id="ARBA00023136"/>
    </source>
</evidence>
<dbReference type="OrthoDB" id="290425at2"/>
<evidence type="ECO:0000256" key="3">
    <source>
        <dbReference type="ARBA" id="ARBA00022692"/>
    </source>
</evidence>
<keyword evidence="4" id="KW-0653">Protein transport</keyword>
<reference evidence="10 11" key="1">
    <citation type="submission" date="2019-02" db="EMBL/GenBank/DDBJ databases">
        <title>Deep-cultivation of Planctomycetes and their phenomic and genomic characterization uncovers novel biology.</title>
        <authorList>
            <person name="Wiegand S."/>
            <person name="Jogler M."/>
            <person name="Boedeker C."/>
            <person name="Pinto D."/>
            <person name="Vollmers J."/>
            <person name="Rivas-Marin E."/>
            <person name="Kohn T."/>
            <person name="Peeters S.H."/>
            <person name="Heuer A."/>
            <person name="Rast P."/>
            <person name="Oberbeckmann S."/>
            <person name="Bunk B."/>
            <person name="Jeske O."/>
            <person name="Meyerdierks A."/>
            <person name="Storesund J.E."/>
            <person name="Kallscheuer N."/>
            <person name="Luecker S."/>
            <person name="Lage O.M."/>
            <person name="Pohl T."/>
            <person name="Merkel B.J."/>
            <person name="Hornburger P."/>
            <person name="Mueller R.-W."/>
            <person name="Bruemmer F."/>
            <person name="Labrenz M."/>
            <person name="Spormann A.M."/>
            <person name="Op den Camp H."/>
            <person name="Overmann J."/>
            <person name="Amann R."/>
            <person name="Jetten M.S.M."/>
            <person name="Mascher T."/>
            <person name="Medema M.H."/>
            <person name="Devos D.P."/>
            <person name="Kaster A.-K."/>
            <person name="Ovreas L."/>
            <person name="Rohde M."/>
            <person name="Galperin M.Y."/>
            <person name="Jogler C."/>
        </authorList>
    </citation>
    <scope>NUCLEOTIDE SEQUENCE [LARGE SCALE GENOMIC DNA]</scope>
    <source>
        <strain evidence="10 11">Pla85_3_4</strain>
    </source>
</reference>
<feature type="transmembrane region" description="Helical" evidence="9">
    <location>
        <begin position="6"/>
        <end position="22"/>
    </location>
</feature>
<keyword evidence="6" id="KW-0811">Translocation</keyword>
<evidence type="ECO:0000256" key="8">
    <source>
        <dbReference type="SAM" id="MobiDB-lite"/>
    </source>
</evidence>
<comment type="subcellular location">
    <subcellularLocation>
        <location evidence="1">Membrane</location>
        <topology evidence="1">Single-pass membrane protein</topology>
    </subcellularLocation>
</comment>
<evidence type="ECO:0000256" key="1">
    <source>
        <dbReference type="ARBA" id="ARBA00004167"/>
    </source>
</evidence>
<keyword evidence="2" id="KW-0813">Transport</keyword>
<dbReference type="RefSeq" id="WP_145058122.1">
    <property type="nucleotide sequence ID" value="NZ_CP036433.1"/>
</dbReference>
<name>A0A518E3K2_9BACT</name>
<evidence type="ECO:0000313" key="11">
    <source>
        <dbReference type="Proteomes" id="UP000317648"/>
    </source>
</evidence>
<dbReference type="PANTHER" id="PTHR42982:SF1">
    <property type="entry name" value="SEC-INDEPENDENT PROTEIN TRANSLOCASE PROTEIN TATA"/>
    <property type="match status" value="1"/>
</dbReference>